<comment type="caution">
    <text evidence="1">The sequence shown here is derived from an EMBL/GenBank/DDBJ whole genome shotgun (WGS) entry which is preliminary data.</text>
</comment>
<gene>
    <name evidence="1" type="ORF">Nmn1133_14030</name>
</gene>
<sequence>MAATPSVGDHIERLALQRILDHLRAEQDRGRSFYTLTELAEATGLDPTTAAQAMEALEDGGPYTVEPVDTEYSEIQWHVWGSPYELDGWESDVWNVPD</sequence>
<evidence type="ECO:0000313" key="2">
    <source>
        <dbReference type="Proteomes" id="UP000270581"/>
    </source>
</evidence>
<protein>
    <submittedName>
        <fullName evidence="1">Uncharacterized protein</fullName>
    </submittedName>
</protein>
<dbReference type="SUPFAM" id="SSF46785">
    <property type="entry name" value="Winged helix' DNA-binding domain"/>
    <property type="match status" value="1"/>
</dbReference>
<dbReference type="AlphaFoldDB" id="A0AAJ4R684"/>
<dbReference type="InterPro" id="IPR036388">
    <property type="entry name" value="WH-like_DNA-bd_sf"/>
</dbReference>
<name>A0AAJ4R684_9EURY</name>
<dbReference type="Proteomes" id="UP000270581">
    <property type="component" value="Unassembled WGS sequence"/>
</dbReference>
<reference evidence="1 2" key="1">
    <citation type="submission" date="2018-11" db="EMBL/GenBank/DDBJ databases">
        <title>Genome sequences of Natronomonas sp. CBA1133.</title>
        <authorList>
            <person name="Roh S.W."/>
            <person name="Cha I.-T."/>
        </authorList>
    </citation>
    <scope>NUCLEOTIDE SEQUENCE [LARGE SCALE GENOMIC DNA]</scope>
    <source>
        <strain evidence="1 2">CBA1133</strain>
    </source>
</reference>
<dbReference type="EMBL" id="RJJC01000003">
    <property type="protein sequence ID" value="RNJ22056.1"/>
    <property type="molecule type" value="Genomic_DNA"/>
</dbReference>
<organism evidence="1 2">
    <name type="scientific">Halosegnis longus</name>
    <dbReference type="NCBI Taxonomy" id="2216012"/>
    <lineage>
        <taxon>Archaea</taxon>
        <taxon>Methanobacteriati</taxon>
        <taxon>Methanobacteriota</taxon>
        <taxon>Stenosarchaea group</taxon>
        <taxon>Halobacteria</taxon>
        <taxon>Halobacteriales</taxon>
        <taxon>Natronomonadaceae</taxon>
        <taxon>Halosegnis</taxon>
    </lineage>
</organism>
<dbReference type="RefSeq" id="WP_123124848.1">
    <property type="nucleotide sequence ID" value="NZ_RJJC01000003.1"/>
</dbReference>
<dbReference type="Gene3D" id="1.10.10.10">
    <property type="entry name" value="Winged helix-like DNA-binding domain superfamily/Winged helix DNA-binding domain"/>
    <property type="match status" value="1"/>
</dbReference>
<evidence type="ECO:0000313" key="1">
    <source>
        <dbReference type="EMBL" id="RNJ22056.1"/>
    </source>
</evidence>
<dbReference type="InterPro" id="IPR036390">
    <property type="entry name" value="WH_DNA-bd_sf"/>
</dbReference>
<proteinExistence type="predicted"/>
<accession>A0AAJ4R684</accession>
<keyword evidence="2" id="KW-1185">Reference proteome</keyword>